<keyword evidence="4 7" id="KW-0812">Transmembrane</keyword>
<evidence type="ECO:0000256" key="2">
    <source>
        <dbReference type="ARBA" id="ARBA00006679"/>
    </source>
</evidence>
<evidence type="ECO:0000313" key="8">
    <source>
        <dbReference type="EMBL" id="KAA0596006.1"/>
    </source>
</evidence>
<comment type="subcellular location">
    <subcellularLocation>
        <location evidence="1">Cell membrane</location>
        <topology evidence="1">Multi-pass membrane protein</topology>
    </subcellularLocation>
</comment>
<accession>A0A5A9GNI8</accession>
<dbReference type="AlphaFoldDB" id="A0A5A9GNI8"/>
<dbReference type="PANTHER" id="PTHR33452">
    <property type="entry name" value="OXIDOREDUCTASE CATD-RELATED"/>
    <property type="match status" value="1"/>
</dbReference>
<organism evidence="8 9">
    <name type="scientific">Azospirillum lipoferum</name>
    <dbReference type="NCBI Taxonomy" id="193"/>
    <lineage>
        <taxon>Bacteria</taxon>
        <taxon>Pseudomonadati</taxon>
        <taxon>Pseudomonadota</taxon>
        <taxon>Alphaproteobacteria</taxon>
        <taxon>Rhodospirillales</taxon>
        <taxon>Azospirillaceae</taxon>
        <taxon>Azospirillum</taxon>
    </lineage>
</organism>
<name>A0A5A9GNI8_AZOLI</name>
<dbReference type="OrthoDB" id="9810206at2"/>
<keyword evidence="3" id="KW-1003">Cell membrane</keyword>
<dbReference type="EMBL" id="VTTN01000004">
    <property type="protein sequence ID" value="KAA0596006.1"/>
    <property type="molecule type" value="Genomic_DNA"/>
</dbReference>
<feature type="transmembrane region" description="Helical" evidence="7">
    <location>
        <begin position="116"/>
        <end position="139"/>
    </location>
</feature>
<feature type="transmembrane region" description="Helical" evidence="7">
    <location>
        <begin position="87"/>
        <end position="104"/>
    </location>
</feature>
<evidence type="ECO:0000256" key="5">
    <source>
        <dbReference type="ARBA" id="ARBA00022989"/>
    </source>
</evidence>
<dbReference type="RefSeq" id="WP_149231403.1">
    <property type="nucleotide sequence ID" value="NZ_JALJXJ010000005.1"/>
</dbReference>
<comment type="caution">
    <text evidence="8">The sequence shown here is derived from an EMBL/GenBank/DDBJ whole genome shotgun (WGS) entry which is preliminary data.</text>
</comment>
<gene>
    <name evidence="8" type="ORF">FZ942_12440</name>
</gene>
<dbReference type="PANTHER" id="PTHR33452:SF1">
    <property type="entry name" value="INNER MEMBRANE PROTEIN YPHA-RELATED"/>
    <property type="match status" value="1"/>
</dbReference>
<evidence type="ECO:0000256" key="1">
    <source>
        <dbReference type="ARBA" id="ARBA00004651"/>
    </source>
</evidence>
<feature type="transmembrane region" description="Helical" evidence="7">
    <location>
        <begin position="63"/>
        <end position="80"/>
    </location>
</feature>
<sequence length="143" mass="15007">MTISTPTASASSLPMASIAADAAPLAGRVLLAGLFLVSGYGKLIAPTMTIGYIQSVGLPVPELSYMMALLVELVGGLALIIGFQTRLVALAMAIFTVLTAVTFHNNLTDLDQYFHFFKNISIAGGLLQIVAFGGGRFSLDARR</sequence>
<keyword evidence="6 7" id="KW-0472">Membrane</keyword>
<evidence type="ECO:0000256" key="3">
    <source>
        <dbReference type="ARBA" id="ARBA00022475"/>
    </source>
</evidence>
<dbReference type="GO" id="GO:0005886">
    <property type="term" value="C:plasma membrane"/>
    <property type="evidence" value="ECO:0007669"/>
    <property type="project" value="UniProtKB-SubCell"/>
</dbReference>
<evidence type="ECO:0000256" key="4">
    <source>
        <dbReference type="ARBA" id="ARBA00022692"/>
    </source>
</evidence>
<evidence type="ECO:0000256" key="6">
    <source>
        <dbReference type="ARBA" id="ARBA00023136"/>
    </source>
</evidence>
<keyword evidence="9" id="KW-1185">Reference proteome</keyword>
<dbReference type="InterPro" id="IPR032808">
    <property type="entry name" value="DoxX"/>
</dbReference>
<reference evidence="8 9" key="1">
    <citation type="submission" date="2019-08" db="EMBL/GenBank/DDBJ databases">
        <authorList>
            <person name="Grouzdev D."/>
            <person name="Tikhonova E."/>
            <person name="Kravchenko I."/>
        </authorList>
    </citation>
    <scope>NUCLEOTIDE SEQUENCE [LARGE SCALE GENOMIC DNA]</scope>
    <source>
        <strain evidence="8 9">59b</strain>
    </source>
</reference>
<feature type="transmembrane region" description="Helical" evidence="7">
    <location>
        <begin position="25"/>
        <end position="43"/>
    </location>
</feature>
<proteinExistence type="inferred from homology"/>
<dbReference type="InterPro" id="IPR051907">
    <property type="entry name" value="DoxX-like_oxidoreductase"/>
</dbReference>
<dbReference type="Proteomes" id="UP000324927">
    <property type="component" value="Unassembled WGS sequence"/>
</dbReference>
<evidence type="ECO:0000313" key="9">
    <source>
        <dbReference type="Proteomes" id="UP000324927"/>
    </source>
</evidence>
<dbReference type="Pfam" id="PF07681">
    <property type="entry name" value="DoxX"/>
    <property type="match status" value="1"/>
</dbReference>
<comment type="similarity">
    <text evidence="2">Belongs to the DoxX family.</text>
</comment>
<protein>
    <submittedName>
        <fullName evidence="8">DoxX family protein</fullName>
    </submittedName>
</protein>
<evidence type="ECO:0000256" key="7">
    <source>
        <dbReference type="SAM" id="Phobius"/>
    </source>
</evidence>
<keyword evidence="5 7" id="KW-1133">Transmembrane helix</keyword>